<dbReference type="Pfam" id="PF22335">
    <property type="entry name" value="Cas10-Cmr2_palm2"/>
    <property type="match status" value="1"/>
</dbReference>
<dbReference type="InterPro" id="IPR038242">
    <property type="entry name" value="Cmr2_N"/>
</dbReference>
<dbReference type="InterPro" id="IPR043128">
    <property type="entry name" value="Rev_trsase/Diguanyl_cyclase"/>
</dbReference>
<keyword evidence="2" id="KW-0051">Antiviral defense</keyword>
<dbReference type="Gene3D" id="3.30.70.2220">
    <property type="entry name" value="CRISPR-Cas system, Cmr2 subunit, D1 domain, cysteine cluster"/>
    <property type="match status" value="1"/>
</dbReference>
<keyword evidence="6" id="KW-0614">Plasmid</keyword>
<dbReference type="RefSeq" id="WP_146297500.1">
    <property type="nucleotide sequence ID" value="NZ_CP042327.1"/>
</dbReference>
<evidence type="ECO:0000259" key="4">
    <source>
        <dbReference type="Pfam" id="PF12469"/>
    </source>
</evidence>
<name>A0A5B8NQJ8_9CHRO</name>
<accession>A0A5B8NQJ8</accession>
<dbReference type="AlphaFoldDB" id="A0A5B8NQJ8"/>
<keyword evidence="1" id="KW-0547">Nucleotide-binding</keyword>
<evidence type="ECO:0000259" key="5">
    <source>
        <dbReference type="Pfam" id="PF22335"/>
    </source>
</evidence>
<geneLocation type="plasmid" evidence="7">
    <name>peu1</name>
</geneLocation>
<evidence type="ECO:0000256" key="1">
    <source>
        <dbReference type="ARBA" id="ARBA00022741"/>
    </source>
</evidence>
<feature type="domain" description="CRISPR-associated protein Cmr2 N-terminal" evidence="4">
    <location>
        <begin position="157"/>
        <end position="288"/>
    </location>
</feature>
<evidence type="ECO:0000256" key="3">
    <source>
        <dbReference type="SAM" id="MobiDB-lite"/>
    </source>
</evidence>
<gene>
    <name evidence="6" type="primary">cas10</name>
    <name evidence="6" type="ORF">FRE64_16655</name>
</gene>
<dbReference type="GO" id="GO:0051607">
    <property type="term" value="P:defense response to virus"/>
    <property type="evidence" value="ECO:0007669"/>
    <property type="project" value="UniProtKB-KW"/>
</dbReference>
<feature type="domain" description="Cas10/Cmr2 second palm" evidence="5">
    <location>
        <begin position="651"/>
        <end position="760"/>
    </location>
</feature>
<dbReference type="EMBL" id="CP042327">
    <property type="protein sequence ID" value="QDZ41603.1"/>
    <property type="molecule type" value="Genomic_DNA"/>
</dbReference>
<dbReference type="KEGG" id="enn:FRE64_16655"/>
<dbReference type="InterPro" id="IPR054767">
    <property type="entry name" value="Cas10-Cmr2_palm2"/>
</dbReference>
<proteinExistence type="predicted"/>
<evidence type="ECO:0000313" key="6">
    <source>
        <dbReference type="EMBL" id="QDZ41603.1"/>
    </source>
</evidence>
<dbReference type="Pfam" id="PF12469">
    <property type="entry name" value="Cmr2_N"/>
    <property type="match status" value="1"/>
</dbReference>
<organism evidence="6 7">
    <name type="scientific">Euhalothece natronophila Z-M001</name>
    <dbReference type="NCBI Taxonomy" id="522448"/>
    <lineage>
        <taxon>Bacteria</taxon>
        <taxon>Bacillati</taxon>
        <taxon>Cyanobacteriota</taxon>
        <taxon>Cyanophyceae</taxon>
        <taxon>Oscillatoriophycideae</taxon>
        <taxon>Chroococcales</taxon>
        <taxon>Halothecacae</taxon>
        <taxon>Halothece cluster</taxon>
        <taxon>Euhalothece</taxon>
    </lineage>
</organism>
<dbReference type="InterPro" id="IPR013407">
    <property type="entry name" value="CRISPR-assoc_prot_Cmr2"/>
</dbReference>
<sequence>MIRRKLYALIQTYSTSGNSICSQLHCLEGHLEELQQWWNVNRLSQDIASSSDRVNLETDQEPQQIKHPISGQSQRLSGEKADHLPDLTSIAQESDPEKVFWWFWRFFPEAQVNPNQQAFLPAHAVLPDCPLYSYSSTVSALVGAMNSETGTPQHPYLLLFTFSPVQEFIKASRKFLDFWAGSYLLHYLGAKIAWEIAQQYGPDAVITPSLWSQEIIDALLQQKYPDFETFFQEYTGNDPVSRFNDQESTSLSTAGFPNMITAVVPGEKAAQELGDHLKQTLNITWTGIGEKVRETIKNRVMTALDTAEKRQNLWTAIKDEFSENPELYRQELEKWQQGGCWEWNRLWNAQLEHTWEPYWTAIPLGSPEMGLEISLQDEAFSQWREQQDQLSQTRQTIPTTAETNVYENINIGTWWGSLQQRLGQSIQAVKNTRTWAIPASPGERSTLSGHYSAVHPNLLYKDHFREGGGLAGGSMRLFWRVIAEVFPGLFNGSEKLNALELTKRMAWVYGGVGESLGIKTRETTQEETPNYEQAIRFPNLSSIAAARFAHNHPEKVKSYWHTLEPLIRSYFSRKQRDRFGSLTRRPFQVPKVDQVFDKNNPFNGVMFSSKWLGDDLNLTTEQEKAELQNCIDQAHQENGFGNSSPADWWVIVLGDGDGMGQYVSGRKLEFYESYLDTNVISPEVQQTQGYEELLHQTKKRMGPATHVGLNRALLDFSNRLVPYLTQERCCGKVIYSGGDDVMTVLPIEDLSLFLRSLRAAWCGGNDPIGEFDDSPDDNASDSCGYWYPKQDQDIPLVNRPYFTMGKGATMSLGIVIAHKSVPLPTVLQNLWSAESDRAKELAGAKETQKQETIPPKDGLCFRVIYGSGNVLESLMKGHLLDAWCDLLENAPPQAFSGLLYRLAEELPKRCPVTPNLKLFREATQVILNRRDQGLDQEQSEQLLNWLDQWEDWAYRANPSKDPNIIGTTPEDLGKILRFTAFWVTRLEERQKWTGE</sequence>
<evidence type="ECO:0000313" key="7">
    <source>
        <dbReference type="Proteomes" id="UP000318453"/>
    </source>
</evidence>
<reference evidence="6" key="1">
    <citation type="submission" date="2019-08" db="EMBL/GenBank/DDBJ databases">
        <title>Carotenoids and Carotenoid Binding Proteins in the Halophilic Cyanobacterium Euhalothece sp. ZM00.</title>
        <authorList>
            <person name="Cho S.M."/>
            <person name="Song J.Y."/>
            <person name="Park Y.-I."/>
        </authorList>
    </citation>
    <scope>NUCLEOTIDE SEQUENCE [LARGE SCALE GENOMIC DNA]</scope>
    <source>
        <strain evidence="6">Z-M001</strain>
        <plasmid evidence="6">pEu1</plasmid>
    </source>
</reference>
<protein>
    <submittedName>
        <fullName evidence="6">Type III-B CRISPR-associated protein Cas10/Cmr2</fullName>
    </submittedName>
</protein>
<feature type="region of interest" description="Disordered" evidence="3">
    <location>
        <begin position="51"/>
        <end position="78"/>
    </location>
</feature>
<dbReference type="InterPro" id="IPR024615">
    <property type="entry name" value="CRISPR-assoc_Cmr2_N"/>
</dbReference>
<dbReference type="NCBIfam" id="TIGR02577">
    <property type="entry name" value="cas_TM1794_Cmr2"/>
    <property type="match status" value="2"/>
</dbReference>
<dbReference type="Proteomes" id="UP000318453">
    <property type="component" value="Plasmid pEu1"/>
</dbReference>
<dbReference type="GO" id="GO:0000166">
    <property type="term" value="F:nucleotide binding"/>
    <property type="evidence" value="ECO:0007669"/>
    <property type="project" value="UniProtKB-KW"/>
</dbReference>
<keyword evidence="7" id="KW-1185">Reference proteome</keyword>
<dbReference type="OrthoDB" id="9758700at2"/>
<evidence type="ECO:0000256" key="2">
    <source>
        <dbReference type="ARBA" id="ARBA00023118"/>
    </source>
</evidence>
<dbReference type="Gene3D" id="3.30.70.270">
    <property type="match status" value="1"/>
</dbReference>